<dbReference type="Proteomes" id="UP000625711">
    <property type="component" value="Unassembled WGS sequence"/>
</dbReference>
<dbReference type="CDD" id="cd04193">
    <property type="entry name" value="UDPGlcNAc_PPase"/>
    <property type="match status" value="1"/>
</dbReference>
<comment type="catalytic activity">
    <reaction evidence="6">
        <text>N-acetyl-alpha-D-glucosamine 1-phosphate + UTP + H(+) = UDP-N-acetyl-alpha-D-glucosamine + diphosphate</text>
        <dbReference type="Rhea" id="RHEA:13509"/>
        <dbReference type="ChEBI" id="CHEBI:15378"/>
        <dbReference type="ChEBI" id="CHEBI:33019"/>
        <dbReference type="ChEBI" id="CHEBI:46398"/>
        <dbReference type="ChEBI" id="CHEBI:57705"/>
        <dbReference type="ChEBI" id="CHEBI:57776"/>
        <dbReference type="EC" id="2.7.7.23"/>
    </reaction>
</comment>
<reference evidence="7" key="1">
    <citation type="submission" date="2020-08" db="EMBL/GenBank/DDBJ databases">
        <title>Genome sequencing and assembly of the red palm weevil Rhynchophorus ferrugineus.</title>
        <authorList>
            <person name="Dias G.B."/>
            <person name="Bergman C.M."/>
            <person name="Manee M."/>
        </authorList>
    </citation>
    <scope>NUCLEOTIDE SEQUENCE</scope>
    <source>
        <strain evidence="7">AA-2017</strain>
        <tissue evidence="7">Whole larva</tissue>
    </source>
</reference>
<dbReference type="AlphaFoldDB" id="A0A834HZH7"/>
<evidence type="ECO:0000313" key="8">
    <source>
        <dbReference type="Proteomes" id="UP000625711"/>
    </source>
</evidence>
<gene>
    <name evidence="7" type="ORF">GWI33_015593</name>
</gene>
<comment type="similarity">
    <text evidence="2">Belongs to the UDPGP type 1 family.</text>
</comment>
<dbReference type="EMBL" id="JAACXV010013944">
    <property type="protein sequence ID" value="KAF7271565.1"/>
    <property type="molecule type" value="Genomic_DNA"/>
</dbReference>
<dbReference type="GO" id="GO:0006048">
    <property type="term" value="P:UDP-N-acetylglucosamine biosynthetic process"/>
    <property type="evidence" value="ECO:0007669"/>
    <property type="project" value="TreeGrafter"/>
</dbReference>
<evidence type="ECO:0000256" key="5">
    <source>
        <dbReference type="ARBA" id="ARBA00022695"/>
    </source>
</evidence>
<dbReference type="GO" id="GO:0003977">
    <property type="term" value="F:UDP-N-acetylglucosamine diphosphorylase activity"/>
    <property type="evidence" value="ECO:0007669"/>
    <property type="project" value="UniProtKB-EC"/>
</dbReference>
<evidence type="ECO:0000256" key="4">
    <source>
        <dbReference type="ARBA" id="ARBA00022679"/>
    </source>
</evidence>
<dbReference type="InterPro" id="IPR002618">
    <property type="entry name" value="UDPGP_fam"/>
</dbReference>
<dbReference type="OrthoDB" id="532420at2759"/>
<proteinExistence type="inferred from homology"/>
<protein>
    <recommendedName>
        <fullName evidence="3">UDP-N-acetylglucosamine diphosphorylase</fullName>
        <ecNumber evidence="3">2.7.7.23</ecNumber>
    </recommendedName>
</protein>
<sequence length="479" mass="53812">MSSIVELKEKLREINQEQILKYWDQLGDEQQQLFLKQIQSIDIKNINNLFQKAWQSFSETTELLDERIQPVPDEQFGSEVTADPAELELYRNIGLKEISQGTVAVLLLAGGQGTRLGVPYPKGMYSVNLPSGKSLFQIQAERIQCLMRLANTKYQTDGKITWYLMTSGPTHATTEDFLKQNQYFGLNSDNVKLFKQGLLPCFDFNGKILLDEKHSVSLAPDGNGGIYKALEVNGILEDMKQRGIKYVHIHSVDNILVKVADPVFIGYCIHKEAECGAKVVSKQEPTEAVGVVCKVDNHFGVVEYSEITEQTANLRDSSNNLMFRAGNICNHFFTVSFLETIIKEHEPSLKLHVAKKKIPHIDNDGNKIKPTNPNGIKVEKFVFDVFEFTNKFVTWEVPRTSEFSALKNADSAGKDCPSTARRDLLQLHKTYIENAGGNVADNADVEISSLLSYAGENLEDKVKGKTFHTQSIILSDKEQ</sequence>
<comment type="pathway">
    <text evidence="1">Nucleotide-sugar biosynthesis; UDP-N-acetyl-alpha-D-glucosamine biosynthesis; UDP-N-acetyl-alpha-D-glucosamine from N-acetyl-alpha-D-glucosamine 1-phosphate: step 1/1.</text>
</comment>
<keyword evidence="4" id="KW-0808">Transferase</keyword>
<evidence type="ECO:0000256" key="3">
    <source>
        <dbReference type="ARBA" id="ARBA00012457"/>
    </source>
</evidence>
<dbReference type="Pfam" id="PF01704">
    <property type="entry name" value="UDPGP"/>
    <property type="match status" value="1"/>
</dbReference>
<dbReference type="Gene3D" id="3.90.550.10">
    <property type="entry name" value="Spore Coat Polysaccharide Biosynthesis Protein SpsA, Chain A"/>
    <property type="match status" value="1"/>
</dbReference>
<dbReference type="SUPFAM" id="SSF53448">
    <property type="entry name" value="Nucleotide-diphospho-sugar transferases"/>
    <property type="match status" value="1"/>
</dbReference>
<organism evidence="7 8">
    <name type="scientific">Rhynchophorus ferrugineus</name>
    <name type="common">Red palm weevil</name>
    <name type="synonym">Curculio ferrugineus</name>
    <dbReference type="NCBI Taxonomy" id="354439"/>
    <lineage>
        <taxon>Eukaryota</taxon>
        <taxon>Metazoa</taxon>
        <taxon>Ecdysozoa</taxon>
        <taxon>Arthropoda</taxon>
        <taxon>Hexapoda</taxon>
        <taxon>Insecta</taxon>
        <taxon>Pterygota</taxon>
        <taxon>Neoptera</taxon>
        <taxon>Endopterygota</taxon>
        <taxon>Coleoptera</taxon>
        <taxon>Polyphaga</taxon>
        <taxon>Cucujiformia</taxon>
        <taxon>Curculionidae</taxon>
        <taxon>Dryophthorinae</taxon>
        <taxon>Rhynchophorus</taxon>
    </lineage>
</organism>
<name>A0A834HZH7_RHYFE</name>
<keyword evidence="8" id="KW-1185">Reference proteome</keyword>
<evidence type="ECO:0000256" key="2">
    <source>
        <dbReference type="ARBA" id="ARBA00010401"/>
    </source>
</evidence>
<accession>A0A834HZH7</accession>
<keyword evidence="5" id="KW-0548">Nucleotidyltransferase</keyword>
<dbReference type="EC" id="2.7.7.23" evidence="3"/>
<evidence type="ECO:0000313" key="7">
    <source>
        <dbReference type="EMBL" id="KAF7271565.1"/>
    </source>
</evidence>
<dbReference type="PANTHER" id="PTHR11952">
    <property type="entry name" value="UDP- GLUCOSE PYROPHOSPHORYLASE"/>
    <property type="match status" value="1"/>
</dbReference>
<comment type="caution">
    <text evidence="7">The sequence shown here is derived from an EMBL/GenBank/DDBJ whole genome shotgun (WGS) entry which is preliminary data.</text>
</comment>
<dbReference type="InterPro" id="IPR039741">
    <property type="entry name" value="UDP-sugar_pyrophosphorylase"/>
</dbReference>
<evidence type="ECO:0000256" key="1">
    <source>
        <dbReference type="ARBA" id="ARBA00005208"/>
    </source>
</evidence>
<dbReference type="PANTHER" id="PTHR11952:SF2">
    <property type="entry name" value="LD24639P"/>
    <property type="match status" value="1"/>
</dbReference>
<dbReference type="FunFam" id="3.90.550.10:FF:000075">
    <property type="entry name" value="Probable UDP-N-acetylglucosamine pyrophosphorylase"/>
    <property type="match status" value="1"/>
</dbReference>
<evidence type="ECO:0000256" key="6">
    <source>
        <dbReference type="ARBA" id="ARBA00048493"/>
    </source>
</evidence>
<dbReference type="InterPro" id="IPR029044">
    <property type="entry name" value="Nucleotide-diphossugar_trans"/>
</dbReference>